<evidence type="ECO:0008006" key="4">
    <source>
        <dbReference type="Google" id="ProtNLM"/>
    </source>
</evidence>
<protein>
    <recommendedName>
        <fullName evidence="4">Dockerin type I repeat protein</fullName>
    </recommendedName>
</protein>
<dbReference type="InterPro" id="IPR036439">
    <property type="entry name" value="Dockerin_dom_sf"/>
</dbReference>
<dbReference type="InterPro" id="IPR013783">
    <property type="entry name" value="Ig-like_fold"/>
</dbReference>
<dbReference type="OrthoDB" id="246944at2"/>
<proteinExistence type="predicted"/>
<dbReference type="GO" id="GO:0000272">
    <property type="term" value="P:polysaccharide catabolic process"/>
    <property type="evidence" value="ECO:0007669"/>
    <property type="project" value="InterPro"/>
</dbReference>
<dbReference type="InterPro" id="IPR018247">
    <property type="entry name" value="EF_Hand_1_Ca_BS"/>
</dbReference>
<organism evidence="2 3">
    <name type="scientific">Bremerella volcania</name>
    <dbReference type="NCBI Taxonomy" id="2527984"/>
    <lineage>
        <taxon>Bacteria</taxon>
        <taxon>Pseudomonadati</taxon>
        <taxon>Planctomycetota</taxon>
        <taxon>Planctomycetia</taxon>
        <taxon>Pirellulales</taxon>
        <taxon>Pirellulaceae</taxon>
        <taxon>Bremerella</taxon>
    </lineage>
</organism>
<dbReference type="Proteomes" id="UP000318626">
    <property type="component" value="Chromosome"/>
</dbReference>
<dbReference type="AlphaFoldDB" id="A0A518C709"/>
<dbReference type="EMBL" id="CP036289">
    <property type="protein sequence ID" value="QDU75013.1"/>
    <property type="molecule type" value="Genomic_DNA"/>
</dbReference>
<sequence>MLRSSSHRRSAQRGAKKRAGKSARRMQRIEQLESRLALSAIPLNAQPLDTGEFMLGDVSVTVVFFESDGTTDPNTENWNATHTNQVKQRIEEGLQWWVDTLALQSNVHQLNFEIDYTYADNPIPIGIEPITRVATDLDIWVSEFLDYVGAERSDKIDNDVRLFNHSQRVANDTNWAFTIFVINAENDSDGLFAPGSVLGGFSLAGGSFLAVPSERPASTIAHEVSHQFWAMDEYQGSGDYEDTRGYYNTQNTNAHDGNPSPGTIETSLLRESASLLAAYASHTSSTSSLESIGWKDSDGDGIFDVFDVPISFSASSQFDPVSNQMRISGNAAIGVLPNQNSWGLQNSVTTNRLSHIEFRLDGGQWLTGPAIDDYTADFDFLIQLPDSSPHDIEVRIVDETGHIHSQSLLASTAHIDSTDVHGFTGYITYDQNDDGIFNAGEQGLAGWTVEVVDLAGNPQVTQTIIEPDDYSHGEIFYDPIGGVTLTAEGSEIAPGFADVAARNSSLASTGSRGFYNYSGGSWSNVWSEKRQLKIAFDNPVSRVAIDAFAEVDGDVGILELYDSQDNLLGRYTTSPMAAGTFETMVVELDLPEAAYAIARGHLTNTDDPRRAIHYVGLDNLVVGRPHTVVTNEFGAFSLPFDVDGSYRLKVTAPDGTEVFFSSLTEANVSLTPQAGASRVAWSVSIADDSWHNPLNPADLNHDGEIDQIDFDLAFGELINPQATLSSPSGSYAINSTHTPGIPYFDVNADGSLNKHDLLLLSDAIAFQSESQQSVDPEPLSSFAFTASPNTSTVNDDAIQPPMAETSQTSVLEGEPIAFELTLSHGDVKEENGTAAPSEAAISVLSFQAVVLPSQDSAVIDSVDNACERIASTKPLDDEAVDAVLADLDASLELF</sequence>
<feature type="region of interest" description="Disordered" evidence="1">
    <location>
        <begin position="1"/>
        <end position="26"/>
    </location>
</feature>
<evidence type="ECO:0000313" key="2">
    <source>
        <dbReference type="EMBL" id="QDU75013.1"/>
    </source>
</evidence>
<dbReference type="RefSeq" id="WP_144972063.1">
    <property type="nucleotide sequence ID" value="NZ_CP036289.1"/>
</dbReference>
<dbReference type="InterPro" id="IPR002105">
    <property type="entry name" value="Dockerin_1_rpt"/>
</dbReference>
<dbReference type="PROSITE" id="PS00018">
    <property type="entry name" value="EF_HAND_1"/>
    <property type="match status" value="2"/>
</dbReference>
<keyword evidence="3" id="KW-1185">Reference proteome</keyword>
<evidence type="ECO:0000313" key="3">
    <source>
        <dbReference type="Proteomes" id="UP000318626"/>
    </source>
</evidence>
<gene>
    <name evidence="2" type="ORF">Pan97_20330</name>
</gene>
<dbReference type="Gene3D" id="1.10.1330.10">
    <property type="entry name" value="Dockerin domain"/>
    <property type="match status" value="1"/>
</dbReference>
<dbReference type="Gene3D" id="2.60.40.10">
    <property type="entry name" value="Immunoglobulins"/>
    <property type="match status" value="1"/>
</dbReference>
<dbReference type="KEGG" id="bvo:Pan97_20330"/>
<dbReference type="Pfam" id="PF00404">
    <property type="entry name" value="Dockerin_1"/>
    <property type="match status" value="1"/>
</dbReference>
<dbReference type="GO" id="GO:0004553">
    <property type="term" value="F:hydrolase activity, hydrolyzing O-glycosyl compounds"/>
    <property type="evidence" value="ECO:0007669"/>
    <property type="project" value="InterPro"/>
</dbReference>
<name>A0A518C709_9BACT</name>
<reference evidence="3" key="1">
    <citation type="submission" date="2019-02" db="EMBL/GenBank/DDBJ databases">
        <title>Deep-cultivation of Planctomycetes and their phenomic and genomic characterization uncovers novel biology.</title>
        <authorList>
            <person name="Wiegand S."/>
            <person name="Jogler M."/>
            <person name="Boedeker C."/>
            <person name="Pinto D."/>
            <person name="Vollmers J."/>
            <person name="Rivas-Marin E."/>
            <person name="Kohn T."/>
            <person name="Peeters S.H."/>
            <person name="Heuer A."/>
            <person name="Rast P."/>
            <person name="Oberbeckmann S."/>
            <person name="Bunk B."/>
            <person name="Jeske O."/>
            <person name="Meyerdierks A."/>
            <person name="Storesund J.E."/>
            <person name="Kallscheuer N."/>
            <person name="Luecker S."/>
            <person name="Lage O.M."/>
            <person name="Pohl T."/>
            <person name="Merkel B.J."/>
            <person name="Hornburger P."/>
            <person name="Mueller R.-W."/>
            <person name="Bruemmer F."/>
            <person name="Labrenz M."/>
            <person name="Spormann A.M."/>
            <person name="Op den Camp H."/>
            <person name="Overmann J."/>
            <person name="Amann R."/>
            <person name="Jetten M.S.M."/>
            <person name="Mascher T."/>
            <person name="Medema M.H."/>
            <person name="Devos D.P."/>
            <person name="Kaster A.-K."/>
            <person name="Ovreas L."/>
            <person name="Rohde M."/>
            <person name="Galperin M.Y."/>
            <person name="Jogler C."/>
        </authorList>
    </citation>
    <scope>NUCLEOTIDE SEQUENCE [LARGE SCALE GENOMIC DNA]</scope>
    <source>
        <strain evidence="3">Pan97</strain>
    </source>
</reference>
<accession>A0A518C709</accession>
<evidence type="ECO:0000256" key="1">
    <source>
        <dbReference type="SAM" id="MobiDB-lite"/>
    </source>
</evidence>